<dbReference type="PANTHER" id="PTHR11956:SF11">
    <property type="entry name" value="ARGININE--TRNA LIGASE, MITOCHONDRIAL-RELATED"/>
    <property type="match status" value="1"/>
</dbReference>
<organism evidence="4 5">
    <name type="scientific">Polyrhizophydium stewartii</name>
    <dbReference type="NCBI Taxonomy" id="2732419"/>
    <lineage>
        <taxon>Eukaryota</taxon>
        <taxon>Fungi</taxon>
        <taxon>Fungi incertae sedis</taxon>
        <taxon>Chytridiomycota</taxon>
        <taxon>Chytridiomycota incertae sedis</taxon>
        <taxon>Chytridiomycetes</taxon>
        <taxon>Rhizophydiales</taxon>
        <taxon>Rhizophydiales incertae sedis</taxon>
        <taxon>Polyrhizophydium</taxon>
    </lineage>
</organism>
<dbReference type="InterPro" id="IPR001278">
    <property type="entry name" value="Arg-tRNA-ligase"/>
</dbReference>
<evidence type="ECO:0000256" key="1">
    <source>
        <dbReference type="ARBA" id="ARBA00012837"/>
    </source>
</evidence>
<dbReference type="PANTHER" id="PTHR11956">
    <property type="entry name" value="ARGINYL-TRNA SYNTHETASE"/>
    <property type="match status" value="1"/>
</dbReference>
<dbReference type="Pfam" id="PF05746">
    <property type="entry name" value="DALR_1"/>
    <property type="match status" value="1"/>
</dbReference>
<dbReference type="GO" id="GO:0004814">
    <property type="term" value="F:arginine-tRNA ligase activity"/>
    <property type="evidence" value="ECO:0007669"/>
    <property type="project" value="UniProtKB-EC"/>
</dbReference>
<evidence type="ECO:0000313" key="5">
    <source>
        <dbReference type="Proteomes" id="UP001527925"/>
    </source>
</evidence>
<protein>
    <recommendedName>
        <fullName evidence="1">arginine--tRNA ligase</fullName>
        <ecNumber evidence="1">6.1.1.19</ecNumber>
    </recommendedName>
</protein>
<dbReference type="InterPro" id="IPR009080">
    <property type="entry name" value="tRNAsynth_Ia_anticodon-bd"/>
</dbReference>
<evidence type="ECO:0000259" key="3">
    <source>
        <dbReference type="SMART" id="SM00836"/>
    </source>
</evidence>
<gene>
    <name evidence="4" type="primary">SYR1_1</name>
    <name evidence="4" type="ORF">HK105_200023</name>
</gene>
<proteinExistence type="predicted"/>
<dbReference type="EMBL" id="JADGIZ020000001">
    <property type="protein sequence ID" value="KAL2919957.1"/>
    <property type="molecule type" value="Genomic_DNA"/>
</dbReference>
<dbReference type="EC" id="6.1.1.19" evidence="1"/>
<keyword evidence="4" id="KW-0436">Ligase</keyword>
<reference evidence="4 5" key="1">
    <citation type="submission" date="2023-09" db="EMBL/GenBank/DDBJ databases">
        <title>Pangenome analysis of Batrachochytrium dendrobatidis and related Chytrids.</title>
        <authorList>
            <person name="Yacoub M.N."/>
            <person name="Stajich J.E."/>
            <person name="James T.Y."/>
        </authorList>
    </citation>
    <scope>NUCLEOTIDE SEQUENCE [LARGE SCALE GENOMIC DNA]</scope>
    <source>
        <strain evidence="4 5">JEL0888</strain>
    </source>
</reference>
<comment type="caution">
    <text evidence="4">The sequence shown here is derived from an EMBL/GenBank/DDBJ whole genome shotgun (WGS) entry which is preliminary data.</text>
</comment>
<name>A0ABR4NK99_9FUNG</name>
<comment type="catalytic activity">
    <reaction evidence="2">
        <text>tRNA(Arg) + L-arginine + ATP = L-arginyl-tRNA(Arg) + AMP + diphosphate</text>
        <dbReference type="Rhea" id="RHEA:20301"/>
        <dbReference type="Rhea" id="RHEA-COMP:9658"/>
        <dbReference type="Rhea" id="RHEA-COMP:9673"/>
        <dbReference type="ChEBI" id="CHEBI:30616"/>
        <dbReference type="ChEBI" id="CHEBI:32682"/>
        <dbReference type="ChEBI" id="CHEBI:33019"/>
        <dbReference type="ChEBI" id="CHEBI:78442"/>
        <dbReference type="ChEBI" id="CHEBI:78513"/>
        <dbReference type="ChEBI" id="CHEBI:456215"/>
        <dbReference type="EC" id="6.1.1.19"/>
    </reaction>
</comment>
<dbReference type="SUPFAM" id="SSF47323">
    <property type="entry name" value="Anticodon-binding domain of a subclass of class I aminoacyl-tRNA synthetases"/>
    <property type="match status" value="1"/>
</dbReference>
<sequence length="508" mass="54971">MAMQHAVGVKLRELVLAELREHGVPAPSSDEQGQGGVIPDSELAALVQRKPAQAHFTVSLGAVERLASRALAAAGRPGARPSITAERAMQFVAPDGDLIQRVEPTAKADTLMVVPVARRLIPVLLEEAVLECRRGRELTSASADEGGGPAAEIWINLPPVGADWTVDGVRATSPSLVAPSQIDGAAPPNWNAMLEVAQQWAAECTRRLARLGIDLAIEAAYIDAARAQAARDLVMRLLDLAILDTKRNEDGSVGADLSKRGLGHALFAHSAAGELVPSSTAFEIADALSTAGSQTRELFWIYSEQRGHHYERIELVCNELTKACDAKFASNFMLPVGKTTPENLVSIAADPRLSSVDQLLWRSRIAVQLLQRRRAARASIGLHKNDADDTGVFIQYTFARISKIEQHFKHITPTQDSPGEVPSNASSLLLALDLGRLPDVLDQALFEPSLVVRFLMDVSTKASSLYYSLRVKDQPYDVASGRMRLWDAVKEVLGHGLWLLGQLPLSEV</sequence>
<evidence type="ECO:0000313" key="4">
    <source>
        <dbReference type="EMBL" id="KAL2919957.1"/>
    </source>
</evidence>
<dbReference type="Proteomes" id="UP001527925">
    <property type="component" value="Unassembled WGS sequence"/>
</dbReference>
<feature type="domain" description="DALR anticodon binding" evidence="3">
    <location>
        <begin position="394"/>
        <end position="508"/>
    </location>
</feature>
<dbReference type="SMART" id="SM00836">
    <property type="entry name" value="DALR_1"/>
    <property type="match status" value="1"/>
</dbReference>
<dbReference type="Gene3D" id="1.10.730.10">
    <property type="entry name" value="Isoleucyl-tRNA Synthetase, Domain 1"/>
    <property type="match status" value="1"/>
</dbReference>
<dbReference type="InterPro" id="IPR008909">
    <property type="entry name" value="DALR_anticod-bd"/>
</dbReference>
<keyword evidence="5" id="KW-1185">Reference proteome</keyword>
<accession>A0ABR4NK99</accession>
<evidence type="ECO:0000256" key="2">
    <source>
        <dbReference type="ARBA" id="ARBA00049339"/>
    </source>
</evidence>